<reference evidence="3" key="1">
    <citation type="submission" date="2018-04" db="EMBL/GenBank/DDBJ databases">
        <authorList>
            <person name="Cornet L."/>
        </authorList>
    </citation>
    <scope>NUCLEOTIDE SEQUENCE [LARGE SCALE GENOMIC DNA]</scope>
</reference>
<dbReference type="AlphaFoldDB" id="A0A2W4Y8D1"/>
<evidence type="ECO:0008006" key="4">
    <source>
        <dbReference type="Google" id="ProtNLM"/>
    </source>
</evidence>
<evidence type="ECO:0000256" key="1">
    <source>
        <dbReference type="SAM" id="MobiDB-lite"/>
    </source>
</evidence>
<accession>A0A2W4Y8D1</accession>
<gene>
    <name evidence="2" type="ORF">DCF17_05360</name>
</gene>
<organism evidence="2 3">
    <name type="scientific">Shackletoniella antarctica</name>
    <dbReference type="NCBI Taxonomy" id="268115"/>
    <lineage>
        <taxon>Bacteria</taxon>
        <taxon>Bacillati</taxon>
        <taxon>Cyanobacteriota</taxon>
        <taxon>Cyanophyceae</taxon>
        <taxon>Oculatellales</taxon>
        <taxon>Oculatellaceae</taxon>
        <taxon>Shackletoniella</taxon>
    </lineage>
</organism>
<evidence type="ECO:0000313" key="2">
    <source>
        <dbReference type="EMBL" id="PZO43701.1"/>
    </source>
</evidence>
<dbReference type="Proteomes" id="UP000249081">
    <property type="component" value="Unassembled WGS sequence"/>
</dbReference>
<proteinExistence type="predicted"/>
<evidence type="ECO:0000313" key="3">
    <source>
        <dbReference type="Proteomes" id="UP000249081"/>
    </source>
</evidence>
<name>A0A2W4Y8D1_9CYAN</name>
<reference evidence="2 3" key="2">
    <citation type="submission" date="2018-06" db="EMBL/GenBank/DDBJ databases">
        <title>Metagenomic assembly of (sub)arctic Cyanobacteria and their associated microbiome from non-axenic cultures.</title>
        <authorList>
            <person name="Baurain D."/>
        </authorList>
    </citation>
    <scope>NUCLEOTIDE SEQUENCE [LARGE SCALE GENOMIC DNA]</scope>
    <source>
        <strain evidence="2">ULC041bin1</strain>
    </source>
</reference>
<comment type="caution">
    <text evidence="2">The sequence shown here is derived from an EMBL/GenBank/DDBJ whole genome shotgun (WGS) entry which is preliminary data.</text>
</comment>
<feature type="region of interest" description="Disordered" evidence="1">
    <location>
        <begin position="1"/>
        <end position="20"/>
    </location>
</feature>
<dbReference type="EMBL" id="QBMN01000024">
    <property type="protein sequence ID" value="PZO43701.1"/>
    <property type="molecule type" value="Genomic_DNA"/>
</dbReference>
<protein>
    <recommendedName>
        <fullName evidence="4">MarR family transcriptional regulator</fullName>
    </recommendedName>
</protein>
<sequence>MTNPAQGQAPNPQRPTGSKTMTDLLALVDAERTLVNWLLRQRGACLADIVAHTQIELAATEAMLNDLIATGFLVYDVSADPAVYRPNLVSRKPRTVPDQLWNAMD</sequence>